<dbReference type="Gene3D" id="3.40.190.10">
    <property type="entry name" value="Periplasmic binding protein-like II"/>
    <property type="match status" value="1"/>
</dbReference>
<dbReference type="Pfam" id="PF04069">
    <property type="entry name" value="OpuAC"/>
    <property type="match status" value="1"/>
</dbReference>
<dbReference type="Gene3D" id="3.40.190.120">
    <property type="entry name" value="Osmoprotection protein (prox), domain 2"/>
    <property type="match status" value="1"/>
</dbReference>
<feature type="domain" description="ABC-type glycine betaine transport system substrate-binding" evidence="2">
    <location>
        <begin position="54"/>
        <end position="316"/>
    </location>
</feature>
<dbReference type="AlphaFoldDB" id="A0AAE3YDV4"/>
<keyword evidence="1" id="KW-0732">Signal</keyword>
<sequence length="321" mass="33581">MNESRPIPSPRRRPSRRGVIASTALVAALALAGCSSDNPLDAQTDTSTKADGSTITVGAADFPESEVIANLYAGALKESGFQVNVKAGIGSREVYVKAIQDGSVDVVPDYNGNLLSYFKPKSTEKTSAEVTKALQSATPEGLTVLPAAQAEDTDSLVVTAVTAEKYKLASIEDLAKVCDQLTLGAPAEFAKREGGLPGLKSVYGCEFKSFKPIADGGGPLTVKALTSDDVQVADIFSTSPAIEDNGLVTLEDTKNNWASQQVVPLGRTAKLDDKAKAAIAKVQSKLTTADLVALNRKVSGTNKVEPSAAANQWLKEKGIVK</sequence>
<dbReference type="Proteomes" id="UP001247307">
    <property type="component" value="Unassembled WGS sequence"/>
</dbReference>
<dbReference type="SUPFAM" id="SSF53850">
    <property type="entry name" value="Periplasmic binding protein-like II"/>
    <property type="match status" value="1"/>
</dbReference>
<dbReference type="InterPro" id="IPR007210">
    <property type="entry name" value="ABC_Gly_betaine_transp_sub-bd"/>
</dbReference>
<feature type="signal peptide" evidence="1">
    <location>
        <begin position="1"/>
        <end position="32"/>
    </location>
</feature>
<evidence type="ECO:0000259" key="2">
    <source>
        <dbReference type="Pfam" id="PF04069"/>
    </source>
</evidence>
<dbReference type="PROSITE" id="PS51257">
    <property type="entry name" value="PROKAR_LIPOPROTEIN"/>
    <property type="match status" value="1"/>
</dbReference>
<feature type="chain" id="PRO_5041898371" evidence="1">
    <location>
        <begin position="33"/>
        <end position="321"/>
    </location>
</feature>
<evidence type="ECO:0000256" key="1">
    <source>
        <dbReference type="SAM" id="SignalP"/>
    </source>
</evidence>
<proteinExistence type="predicted"/>
<dbReference type="EMBL" id="JAVDUI010000001">
    <property type="protein sequence ID" value="MDR6891569.1"/>
    <property type="molecule type" value="Genomic_DNA"/>
</dbReference>
<accession>A0AAE3YDV4</accession>
<dbReference type="GO" id="GO:0043190">
    <property type="term" value="C:ATP-binding cassette (ABC) transporter complex"/>
    <property type="evidence" value="ECO:0007669"/>
    <property type="project" value="InterPro"/>
</dbReference>
<gene>
    <name evidence="3" type="ORF">J2S35_000509</name>
</gene>
<dbReference type="InterPro" id="IPR006311">
    <property type="entry name" value="TAT_signal"/>
</dbReference>
<reference evidence="3" key="1">
    <citation type="submission" date="2023-07" db="EMBL/GenBank/DDBJ databases">
        <title>Sequencing the genomes of 1000 actinobacteria strains.</title>
        <authorList>
            <person name="Klenk H.-P."/>
        </authorList>
    </citation>
    <scope>NUCLEOTIDE SEQUENCE</scope>
    <source>
        <strain evidence="3">DSM 13988</strain>
    </source>
</reference>
<protein>
    <submittedName>
        <fullName evidence="3">Osmoprotectant transport system substrate-binding protein</fullName>
    </submittedName>
</protein>
<comment type="caution">
    <text evidence="3">The sequence shown here is derived from an EMBL/GenBank/DDBJ whole genome shotgun (WGS) entry which is preliminary data.</text>
</comment>
<name>A0AAE3YDV4_9MICC</name>
<dbReference type="RefSeq" id="WP_309849506.1">
    <property type="nucleotide sequence ID" value="NZ_BAAAIU010000022.1"/>
</dbReference>
<dbReference type="PROSITE" id="PS51318">
    <property type="entry name" value="TAT"/>
    <property type="match status" value="1"/>
</dbReference>
<dbReference type="GO" id="GO:0022857">
    <property type="term" value="F:transmembrane transporter activity"/>
    <property type="evidence" value="ECO:0007669"/>
    <property type="project" value="InterPro"/>
</dbReference>
<evidence type="ECO:0000313" key="4">
    <source>
        <dbReference type="Proteomes" id="UP001247307"/>
    </source>
</evidence>
<dbReference type="CDD" id="cd13606">
    <property type="entry name" value="PBP2_ProX_like"/>
    <property type="match status" value="1"/>
</dbReference>
<keyword evidence="4" id="KW-1185">Reference proteome</keyword>
<evidence type="ECO:0000313" key="3">
    <source>
        <dbReference type="EMBL" id="MDR6891569.1"/>
    </source>
</evidence>
<organism evidence="3 4">
    <name type="scientific">Falsarthrobacter nasiphocae</name>
    <dbReference type="NCBI Taxonomy" id="189863"/>
    <lineage>
        <taxon>Bacteria</taxon>
        <taxon>Bacillati</taxon>
        <taxon>Actinomycetota</taxon>
        <taxon>Actinomycetes</taxon>
        <taxon>Micrococcales</taxon>
        <taxon>Micrococcaceae</taxon>
        <taxon>Falsarthrobacter</taxon>
    </lineage>
</organism>